<dbReference type="GO" id="GO:0042597">
    <property type="term" value="C:periplasmic space"/>
    <property type="evidence" value="ECO:0007669"/>
    <property type="project" value="UniProtKB-SubCell"/>
</dbReference>
<keyword evidence="4 6" id="KW-0456">Lyase</keyword>
<gene>
    <name evidence="6" type="ORF">BBEV_0297</name>
</gene>
<evidence type="ECO:0000313" key="7">
    <source>
        <dbReference type="Proteomes" id="UP000094463"/>
    </source>
</evidence>
<dbReference type="Gene3D" id="1.50.10.100">
    <property type="entry name" value="Chondroitin AC/alginate lyase"/>
    <property type="match status" value="1"/>
</dbReference>
<dbReference type="SUPFAM" id="SSF48230">
    <property type="entry name" value="Chondroitin AC/alginate lyase"/>
    <property type="match status" value="1"/>
</dbReference>
<name>A0A1D7QRS1_9BACI</name>
<sequence length="557" mass="64141">MLFKEPLQKKFSQIPEKAILMPVPTKKTSVPVADEALKKSWDLARKFDKVDVSKGIPWNLEPAGQGRTLMLYMQSLKIVNHLINAYILTSKAEYLEEAKAIILQWIKYDKKKQHNEMTWVDHATANRFQNLMAFLKYGSHILNHRERKQLDRLVSRHLSFLKDGANHRLHNHGLMMDQAILVYGFAFNSDEDVQFAINRIKVYFFFVFSQKGTHLENSPQYHKLVCNLFENIETYLSSFNQSLGEPIVSMIKRKNEYLLALKTEGGDIPEIGDSAASLLDVKKVKDERFGDFIDWDAGICILKQRQHEIENQLVFISGYSTITHKHYDDLSIILNYDGESILRDPGKYNYSISPERRYVKSAKAHSGLYFDAYPYKLDHANRYLQKVRLTKYDPTADFVLVEGINESYEDASWTKRLVVKFLNHPIYVVFDQVHAVEEQRVVSNFNLDHRIGVVKQADGRVLLTSAKGHPFCLKEWTGACLTEVNEGNLDEPKAVNSLKVNELVPTHQVQFTRDAVIGDHHRIISLETGDVKVTEISRVNSVLRIQLSNGSTYELYT</sequence>
<dbReference type="EC" id="4.2.2.-" evidence="6"/>
<protein>
    <submittedName>
        <fullName evidence="6">Oligohyaluronate lyase</fullName>
        <ecNumber evidence="6">4.2.2.-</ecNumber>
    </submittedName>
</protein>
<dbReference type="InterPro" id="IPR008929">
    <property type="entry name" value="Chondroitin_lyas"/>
</dbReference>
<evidence type="ECO:0000259" key="5">
    <source>
        <dbReference type="Pfam" id="PF07940"/>
    </source>
</evidence>
<evidence type="ECO:0000256" key="4">
    <source>
        <dbReference type="ARBA" id="ARBA00023239"/>
    </source>
</evidence>
<dbReference type="STRING" id="632773.BBEV_0297"/>
<accession>A0A1D7QRS1</accession>
<evidence type="ECO:0000256" key="1">
    <source>
        <dbReference type="ARBA" id="ARBA00004418"/>
    </source>
</evidence>
<dbReference type="Pfam" id="PF07940">
    <property type="entry name" value="Hepar_II_III_C"/>
    <property type="match status" value="1"/>
</dbReference>
<evidence type="ECO:0000256" key="2">
    <source>
        <dbReference type="ARBA" id="ARBA00022729"/>
    </source>
</evidence>
<keyword evidence="7" id="KW-1185">Reference proteome</keyword>
<dbReference type="Gene3D" id="2.70.98.70">
    <property type="match status" value="1"/>
</dbReference>
<dbReference type="OrthoDB" id="7335480at2"/>
<evidence type="ECO:0000256" key="3">
    <source>
        <dbReference type="ARBA" id="ARBA00022764"/>
    </source>
</evidence>
<keyword evidence="2" id="KW-0732">Signal</keyword>
<dbReference type="AlphaFoldDB" id="A0A1D7QRS1"/>
<proteinExistence type="predicted"/>
<keyword evidence="3" id="KW-0574">Periplasm</keyword>
<feature type="domain" description="Heparinase II/III-like C-terminal" evidence="5">
    <location>
        <begin position="311"/>
        <end position="483"/>
    </location>
</feature>
<organism evidence="6 7">
    <name type="scientific">Salisediminibacterium beveridgei</name>
    <dbReference type="NCBI Taxonomy" id="632773"/>
    <lineage>
        <taxon>Bacteria</taxon>
        <taxon>Bacillati</taxon>
        <taxon>Bacillota</taxon>
        <taxon>Bacilli</taxon>
        <taxon>Bacillales</taxon>
        <taxon>Bacillaceae</taxon>
        <taxon>Salisediminibacterium</taxon>
    </lineage>
</organism>
<dbReference type="InterPro" id="IPR012480">
    <property type="entry name" value="Hepar_II_III_C"/>
</dbReference>
<reference evidence="6 7" key="1">
    <citation type="submission" date="2015-08" db="EMBL/GenBank/DDBJ databases">
        <title>The complete genome sequence of Bacillus beveridgei MLTeJB.</title>
        <authorList>
            <person name="Hanson T.E."/>
            <person name="Mesa C."/>
            <person name="Basesman S.M."/>
            <person name="Oremland R.S."/>
        </authorList>
    </citation>
    <scope>NUCLEOTIDE SEQUENCE [LARGE SCALE GENOMIC DNA]</scope>
    <source>
        <strain evidence="6 7">MLTeJB</strain>
    </source>
</reference>
<dbReference type="EMBL" id="CP012502">
    <property type="protein sequence ID" value="AOM81691.1"/>
    <property type="molecule type" value="Genomic_DNA"/>
</dbReference>
<dbReference type="PANTHER" id="PTHR39210:SF1">
    <property type="entry name" value="HEPARIN-SULFATE LYASE"/>
    <property type="match status" value="1"/>
</dbReference>
<dbReference type="Proteomes" id="UP000094463">
    <property type="component" value="Chromosome"/>
</dbReference>
<dbReference type="RefSeq" id="WP_069363841.1">
    <property type="nucleotide sequence ID" value="NZ_CP012502.1"/>
</dbReference>
<dbReference type="GO" id="GO:0016829">
    <property type="term" value="F:lyase activity"/>
    <property type="evidence" value="ECO:0007669"/>
    <property type="project" value="UniProtKB-KW"/>
</dbReference>
<comment type="subcellular location">
    <subcellularLocation>
        <location evidence="1">Periplasm</location>
    </subcellularLocation>
</comment>
<dbReference type="PANTHER" id="PTHR39210">
    <property type="entry name" value="HEPARIN-SULFATE LYASE"/>
    <property type="match status" value="1"/>
</dbReference>
<evidence type="ECO:0000313" key="6">
    <source>
        <dbReference type="EMBL" id="AOM81691.1"/>
    </source>
</evidence>
<dbReference type="KEGG" id="bbev:BBEV_0297"/>